<evidence type="ECO:0000256" key="11">
    <source>
        <dbReference type="ARBA" id="ARBA00022840"/>
    </source>
</evidence>
<dbReference type="InterPro" id="IPR005467">
    <property type="entry name" value="His_kinase_dom"/>
</dbReference>
<dbReference type="CDD" id="cd00075">
    <property type="entry name" value="HATPase"/>
    <property type="match status" value="1"/>
</dbReference>
<evidence type="ECO:0000256" key="16">
    <source>
        <dbReference type="SAM" id="Phobius"/>
    </source>
</evidence>
<keyword evidence="5" id="KW-0997">Cell inner membrane</keyword>
<reference evidence="20" key="1">
    <citation type="journal article" date="2019" name="Int. J. Syst. Evol. Microbiol.">
        <title>The Global Catalogue of Microorganisms (GCM) 10K type strain sequencing project: providing services to taxonomists for standard genome sequencing and annotation.</title>
        <authorList>
            <consortium name="The Broad Institute Genomics Platform"/>
            <consortium name="The Broad Institute Genome Sequencing Center for Infectious Disease"/>
            <person name="Wu L."/>
            <person name="Ma J."/>
        </authorList>
    </citation>
    <scope>NUCLEOTIDE SEQUENCE [LARGE SCALE GENOMIC DNA]</scope>
    <source>
        <strain evidence="20">NBRC 103632</strain>
    </source>
</reference>
<dbReference type="InterPro" id="IPR003594">
    <property type="entry name" value="HATPase_dom"/>
</dbReference>
<dbReference type="RefSeq" id="WP_083374422.1">
    <property type="nucleotide sequence ID" value="NZ_BPQZ01000003.1"/>
</dbReference>
<dbReference type="InterPro" id="IPR050980">
    <property type="entry name" value="2C_sensor_his_kinase"/>
</dbReference>
<feature type="domain" description="Histidine kinase" evidence="17">
    <location>
        <begin position="241"/>
        <end position="440"/>
    </location>
</feature>
<evidence type="ECO:0000313" key="20">
    <source>
        <dbReference type="Proteomes" id="UP001157440"/>
    </source>
</evidence>
<dbReference type="GO" id="GO:0005886">
    <property type="term" value="C:plasma membrane"/>
    <property type="evidence" value="ECO:0007669"/>
    <property type="project" value="UniProtKB-SubCell"/>
</dbReference>
<keyword evidence="12 16" id="KW-1133">Transmembrane helix</keyword>
<gene>
    <name evidence="19" type="ORF">GCM10007890_48400</name>
</gene>
<evidence type="ECO:0000256" key="15">
    <source>
        <dbReference type="SAM" id="MobiDB-lite"/>
    </source>
</evidence>
<dbReference type="CDD" id="cd00082">
    <property type="entry name" value="HisKA"/>
    <property type="match status" value="1"/>
</dbReference>
<feature type="region of interest" description="Disordered" evidence="15">
    <location>
        <begin position="436"/>
        <end position="473"/>
    </location>
</feature>
<keyword evidence="11" id="KW-0067">ATP-binding</keyword>
<dbReference type="InterPro" id="IPR003660">
    <property type="entry name" value="HAMP_dom"/>
</dbReference>
<evidence type="ECO:0000256" key="6">
    <source>
        <dbReference type="ARBA" id="ARBA00022553"/>
    </source>
</evidence>
<evidence type="ECO:0000256" key="14">
    <source>
        <dbReference type="ARBA" id="ARBA00023136"/>
    </source>
</evidence>
<evidence type="ECO:0000256" key="13">
    <source>
        <dbReference type="ARBA" id="ARBA00023012"/>
    </source>
</evidence>
<dbReference type="PRINTS" id="PR00344">
    <property type="entry name" value="BCTRLSENSOR"/>
</dbReference>
<dbReference type="EMBL" id="BSPL01000023">
    <property type="protein sequence ID" value="GLS72825.1"/>
    <property type="molecule type" value="Genomic_DNA"/>
</dbReference>
<dbReference type="InterPro" id="IPR036890">
    <property type="entry name" value="HATPase_C_sf"/>
</dbReference>
<dbReference type="SMART" id="SM00388">
    <property type="entry name" value="HisKA"/>
    <property type="match status" value="1"/>
</dbReference>
<evidence type="ECO:0000256" key="4">
    <source>
        <dbReference type="ARBA" id="ARBA00022475"/>
    </source>
</evidence>
<dbReference type="Pfam" id="PF00672">
    <property type="entry name" value="HAMP"/>
    <property type="match status" value="1"/>
</dbReference>
<evidence type="ECO:0000256" key="12">
    <source>
        <dbReference type="ARBA" id="ARBA00022989"/>
    </source>
</evidence>
<evidence type="ECO:0000256" key="8">
    <source>
        <dbReference type="ARBA" id="ARBA00022692"/>
    </source>
</evidence>
<keyword evidence="10" id="KW-0418">Kinase</keyword>
<dbReference type="AlphaFoldDB" id="A0AA37TJF7"/>
<proteinExistence type="predicted"/>
<evidence type="ECO:0000256" key="10">
    <source>
        <dbReference type="ARBA" id="ARBA00022777"/>
    </source>
</evidence>
<protein>
    <recommendedName>
        <fullName evidence="3">histidine kinase</fullName>
        <ecNumber evidence="3">2.7.13.3</ecNumber>
    </recommendedName>
</protein>
<dbReference type="PROSITE" id="PS50885">
    <property type="entry name" value="HAMP"/>
    <property type="match status" value="1"/>
</dbReference>
<evidence type="ECO:0000256" key="1">
    <source>
        <dbReference type="ARBA" id="ARBA00000085"/>
    </source>
</evidence>
<evidence type="ECO:0000256" key="3">
    <source>
        <dbReference type="ARBA" id="ARBA00012438"/>
    </source>
</evidence>
<name>A0AA37TJF7_9HYPH</name>
<keyword evidence="14 16" id="KW-0472">Membrane</keyword>
<dbReference type="SUPFAM" id="SSF47384">
    <property type="entry name" value="Homodimeric domain of signal transducing histidine kinase"/>
    <property type="match status" value="1"/>
</dbReference>
<dbReference type="InterPro" id="IPR003661">
    <property type="entry name" value="HisK_dim/P_dom"/>
</dbReference>
<dbReference type="Pfam" id="PF02518">
    <property type="entry name" value="HATPase_c"/>
    <property type="match status" value="1"/>
</dbReference>
<evidence type="ECO:0000256" key="2">
    <source>
        <dbReference type="ARBA" id="ARBA00004429"/>
    </source>
</evidence>
<accession>A0AA37TJF7</accession>
<feature type="transmembrane region" description="Helical" evidence="16">
    <location>
        <begin position="161"/>
        <end position="181"/>
    </location>
</feature>
<feature type="domain" description="HAMP" evidence="18">
    <location>
        <begin position="182"/>
        <end position="233"/>
    </location>
</feature>
<keyword evidence="7" id="KW-0808">Transferase</keyword>
<dbReference type="PANTHER" id="PTHR44936:SF5">
    <property type="entry name" value="SENSOR HISTIDINE KINASE ENVZ"/>
    <property type="match status" value="1"/>
</dbReference>
<evidence type="ECO:0000259" key="17">
    <source>
        <dbReference type="PROSITE" id="PS50109"/>
    </source>
</evidence>
<keyword evidence="9" id="KW-0547">Nucleotide-binding</keyword>
<keyword evidence="8 16" id="KW-0812">Transmembrane</keyword>
<dbReference type="InterPro" id="IPR036097">
    <property type="entry name" value="HisK_dim/P_sf"/>
</dbReference>
<sequence>MRGLAGLARSLEGRTVAVLLLAVLAVHGGALALYRRSASAAADDAFATEIAHQLVLAREAVLRRPPEDRGTEAQALSSAHFEIGWERGPPAGAVGTDPALLDLRDRVLEVEPVLGPKLALTLAAPDEPLRQRDLRGAFPLPDGGYLTFRSAHAPGLARLGAWAYLATAMAILVGVAAVVVVHRIAGPLRELTRATGRIGRGAVVPVPEVGPDETRGIGRALNAMQDRIHGLVAERTQALAAVSHDLRTPIARLRLRLDRVEDADERRAMAADLDEMQAMVEATLAYVRGGDDPEARQAVNVASLLMGVADASADAGRDVAYAGPGRALAEVRPVALRRALENLVDNGVRYGDRVRIALGFEDGDLVVHVDDDGPGIPSEDVARAFEPFVRLEASRNRNTGGTGLGLTIARRAVEAEGGSLRLANRPGGGLRAEIRLPRPGGRGQGGVPPAGPQRAVAGASGCASGCADRALDT</sequence>
<evidence type="ECO:0000259" key="18">
    <source>
        <dbReference type="PROSITE" id="PS50885"/>
    </source>
</evidence>
<dbReference type="PROSITE" id="PS50109">
    <property type="entry name" value="HIS_KIN"/>
    <property type="match status" value="1"/>
</dbReference>
<dbReference type="GO" id="GO:0005524">
    <property type="term" value="F:ATP binding"/>
    <property type="evidence" value="ECO:0007669"/>
    <property type="project" value="UniProtKB-KW"/>
</dbReference>
<dbReference type="InterPro" id="IPR004358">
    <property type="entry name" value="Sig_transdc_His_kin-like_C"/>
</dbReference>
<dbReference type="Gene3D" id="1.10.287.130">
    <property type="match status" value="1"/>
</dbReference>
<dbReference type="PANTHER" id="PTHR44936">
    <property type="entry name" value="SENSOR PROTEIN CREC"/>
    <property type="match status" value="1"/>
</dbReference>
<comment type="catalytic activity">
    <reaction evidence="1">
        <text>ATP + protein L-histidine = ADP + protein N-phospho-L-histidine.</text>
        <dbReference type="EC" id="2.7.13.3"/>
    </reaction>
</comment>
<keyword evidence="20" id="KW-1185">Reference proteome</keyword>
<evidence type="ECO:0000256" key="5">
    <source>
        <dbReference type="ARBA" id="ARBA00022519"/>
    </source>
</evidence>
<comment type="subcellular location">
    <subcellularLocation>
        <location evidence="2">Cell inner membrane</location>
        <topology evidence="2">Multi-pass membrane protein</topology>
    </subcellularLocation>
</comment>
<comment type="caution">
    <text evidence="19">The sequence shown here is derived from an EMBL/GenBank/DDBJ whole genome shotgun (WGS) entry which is preliminary data.</text>
</comment>
<keyword evidence="13" id="KW-0902">Two-component regulatory system</keyword>
<feature type="compositionally biased region" description="Low complexity" evidence="15">
    <location>
        <begin position="452"/>
        <end position="467"/>
    </location>
</feature>
<dbReference type="CDD" id="cd06225">
    <property type="entry name" value="HAMP"/>
    <property type="match status" value="1"/>
</dbReference>
<dbReference type="Proteomes" id="UP001157440">
    <property type="component" value="Unassembled WGS sequence"/>
</dbReference>
<dbReference type="SUPFAM" id="SSF55874">
    <property type="entry name" value="ATPase domain of HSP90 chaperone/DNA topoisomerase II/histidine kinase"/>
    <property type="match status" value="1"/>
</dbReference>
<evidence type="ECO:0000256" key="7">
    <source>
        <dbReference type="ARBA" id="ARBA00022679"/>
    </source>
</evidence>
<dbReference type="EC" id="2.7.13.3" evidence="3"/>
<dbReference type="GO" id="GO:0000155">
    <property type="term" value="F:phosphorelay sensor kinase activity"/>
    <property type="evidence" value="ECO:0007669"/>
    <property type="project" value="InterPro"/>
</dbReference>
<evidence type="ECO:0000313" key="19">
    <source>
        <dbReference type="EMBL" id="GLS72825.1"/>
    </source>
</evidence>
<dbReference type="Gene3D" id="3.30.565.10">
    <property type="entry name" value="Histidine kinase-like ATPase, C-terminal domain"/>
    <property type="match status" value="1"/>
</dbReference>
<keyword evidence="6" id="KW-0597">Phosphoprotein</keyword>
<dbReference type="SMART" id="SM00304">
    <property type="entry name" value="HAMP"/>
    <property type="match status" value="1"/>
</dbReference>
<dbReference type="SMART" id="SM00387">
    <property type="entry name" value="HATPase_c"/>
    <property type="match status" value="1"/>
</dbReference>
<evidence type="ECO:0000256" key="9">
    <source>
        <dbReference type="ARBA" id="ARBA00022741"/>
    </source>
</evidence>
<organism evidence="19 20">
    <name type="scientific">Methylobacterium tardum</name>
    <dbReference type="NCBI Taxonomy" id="374432"/>
    <lineage>
        <taxon>Bacteria</taxon>
        <taxon>Pseudomonadati</taxon>
        <taxon>Pseudomonadota</taxon>
        <taxon>Alphaproteobacteria</taxon>
        <taxon>Hyphomicrobiales</taxon>
        <taxon>Methylobacteriaceae</taxon>
        <taxon>Methylobacterium</taxon>
    </lineage>
</organism>
<keyword evidence="4" id="KW-1003">Cell membrane</keyword>